<keyword evidence="1" id="KW-0805">Transcription regulation</keyword>
<dbReference type="InterPro" id="IPR008920">
    <property type="entry name" value="TF_FadR/GntR_C"/>
</dbReference>
<dbReference type="Gene3D" id="1.10.10.10">
    <property type="entry name" value="Winged helix-like DNA-binding domain superfamily/Winged helix DNA-binding domain"/>
    <property type="match status" value="1"/>
</dbReference>
<dbReference type="SUPFAM" id="SSF48008">
    <property type="entry name" value="GntR ligand-binding domain-like"/>
    <property type="match status" value="1"/>
</dbReference>
<sequence length="252" mass="27077">MIERPFPFDGSDAGLSAAERAFRHVWRAISQGAIAPGELVTEEGLAAGLSISRTPLRDAVQRLEALGLLVREPARGLRVPPLDLDEMAQLSATREVLEGLLAAQAARRVAAGEADAAPLRAAHDRLARVMRIADADLTLAAGLDFHEALRRLADNRAAAACHQQVLLAFERYRHLARGAAERPEHVLAEHAAVVAAIEAGDAAAAERAMRRHIAAGRDIYASVLSKTLPRTGRPSPKTHGPIGFRRDPYETS</sequence>
<dbReference type="Pfam" id="PF07729">
    <property type="entry name" value="FCD"/>
    <property type="match status" value="1"/>
</dbReference>
<dbReference type="SUPFAM" id="SSF46785">
    <property type="entry name" value="Winged helix' DNA-binding domain"/>
    <property type="match status" value="1"/>
</dbReference>
<dbReference type="SMART" id="SM00895">
    <property type="entry name" value="FCD"/>
    <property type="match status" value="1"/>
</dbReference>
<evidence type="ECO:0000313" key="6">
    <source>
        <dbReference type="EMBL" id="MBR0666877.1"/>
    </source>
</evidence>
<organism evidence="6 7">
    <name type="scientific">Plastoroseomonas hellenica</name>
    <dbReference type="NCBI Taxonomy" id="2687306"/>
    <lineage>
        <taxon>Bacteria</taxon>
        <taxon>Pseudomonadati</taxon>
        <taxon>Pseudomonadota</taxon>
        <taxon>Alphaproteobacteria</taxon>
        <taxon>Acetobacterales</taxon>
        <taxon>Acetobacteraceae</taxon>
        <taxon>Plastoroseomonas</taxon>
    </lineage>
</organism>
<dbReference type="Proteomes" id="UP001196870">
    <property type="component" value="Unassembled WGS sequence"/>
</dbReference>
<comment type="caution">
    <text evidence="6">The sequence shown here is derived from an EMBL/GenBank/DDBJ whole genome shotgun (WGS) entry which is preliminary data.</text>
</comment>
<evidence type="ECO:0000256" key="2">
    <source>
        <dbReference type="ARBA" id="ARBA00023125"/>
    </source>
</evidence>
<name>A0ABS5F2W2_9PROT</name>
<evidence type="ECO:0000256" key="1">
    <source>
        <dbReference type="ARBA" id="ARBA00023015"/>
    </source>
</evidence>
<feature type="region of interest" description="Disordered" evidence="4">
    <location>
        <begin position="226"/>
        <end position="252"/>
    </location>
</feature>
<dbReference type="EMBL" id="JAAGBB010000027">
    <property type="protein sequence ID" value="MBR0666877.1"/>
    <property type="molecule type" value="Genomic_DNA"/>
</dbReference>
<dbReference type="PANTHER" id="PTHR43537:SF5">
    <property type="entry name" value="UXU OPERON TRANSCRIPTIONAL REGULATOR"/>
    <property type="match status" value="1"/>
</dbReference>
<evidence type="ECO:0000313" key="7">
    <source>
        <dbReference type="Proteomes" id="UP001196870"/>
    </source>
</evidence>
<dbReference type="PROSITE" id="PS50949">
    <property type="entry name" value="HTH_GNTR"/>
    <property type="match status" value="1"/>
</dbReference>
<keyword evidence="3" id="KW-0804">Transcription</keyword>
<evidence type="ECO:0000256" key="3">
    <source>
        <dbReference type="ARBA" id="ARBA00023163"/>
    </source>
</evidence>
<dbReference type="InterPro" id="IPR036388">
    <property type="entry name" value="WH-like_DNA-bd_sf"/>
</dbReference>
<dbReference type="InterPro" id="IPR036390">
    <property type="entry name" value="WH_DNA-bd_sf"/>
</dbReference>
<evidence type="ECO:0000259" key="5">
    <source>
        <dbReference type="PROSITE" id="PS50949"/>
    </source>
</evidence>
<reference evidence="7" key="1">
    <citation type="journal article" date="2021" name="Syst. Appl. Microbiol.">
        <title>Roseomonas hellenica sp. nov., isolated from roots of wild-growing Alkanna tinctoria.</title>
        <authorList>
            <person name="Rat A."/>
            <person name="Naranjo H.D."/>
            <person name="Lebbe L."/>
            <person name="Cnockaert M."/>
            <person name="Krigas N."/>
            <person name="Grigoriadou K."/>
            <person name="Maloupa E."/>
            <person name="Willems A."/>
        </authorList>
    </citation>
    <scope>NUCLEOTIDE SEQUENCE [LARGE SCALE GENOMIC DNA]</scope>
    <source>
        <strain evidence="7">LMG 31523</strain>
    </source>
</reference>
<evidence type="ECO:0000256" key="4">
    <source>
        <dbReference type="SAM" id="MobiDB-lite"/>
    </source>
</evidence>
<dbReference type="PRINTS" id="PR00035">
    <property type="entry name" value="HTHGNTR"/>
</dbReference>
<keyword evidence="2" id="KW-0238">DNA-binding</keyword>
<dbReference type="InterPro" id="IPR011711">
    <property type="entry name" value="GntR_C"/>
</dbReference>
<dbReference type="PANTHER" id="PTHR43537">
    <property type="entry name" value="TRANSCRIPTIONAL REGULATOR, GNTR FAMILY"/>
    <property type="match status" value="1"/>
</dbReference>
<gene>
    <name evidence="6" type="ORF">GXW71_21125</name>
</gene>
<dbReference type="Gene3D" id="1.20.120.530">
    <property type="entry name" value="GntR ligand-binding domain-like"/>
    <property type="match status" value="1"/>
</dbReference>
<dbReference type="SMART" id="SM00345">
    <property type="entry name" value="HTH_GNTR"/>
    <property type="match status" value="1"/>
</dbReference>
<feature type="domain" description="HTH gntR-type" evidence="5">
    <location>
        <begin position="15"/>
        <end position="82"/>
    </location>
</feature>
<dbReference type="Pfam" id="PF00392">
    <property type="entry name" value="GntR"/>
    <property type="match status" value="1"/>
</dbReference>
<dbReference type="RefSeq" id="WP_211854656.1">
    <property type="nucleotide sequence ID" value="NZ_JAAGBB010000027.1"/>
</dbReference>
<keyword evidence="7" id="KW-1185">Reference proteome</keyword>
<protein>
    <submittedName>
        <fullName evidence="6">GntR family transcriptional regulator</fullName>
    </submittedName>
</protein>
<accession>A0ABS5F2W2</accession>
<dbReference type="InterPro" id="IPR000524">
    <property type="entry name" value="Tscrpt_reg_HTH_GntR"/>
</dbReference>
<proteinExistence type="predicted"/>